<keyword evidence="2" id="KW-1185">Reference proteome</keyword>
<sequence length="492" mass="56879">MFMHPVQAAISDSTETNILLGKTCRVFLSYSIFQSSRLLNDDLPLNAATFQRSTATKETRHRTSAAASIMAQVLARHCEFGNEATAMISSFTATDTTKVSPNHICKIFDRYAGARNARLIMSNMIPDMAYQAVVPYCIWHPDVATEETYRKLYYRYPEMRYHIGRACAVAGYGELYNALDLLPDVSIAEEARDNGKLDIFEHIMSQAELISMGIPLFDSPWKFIDQKWPSHYFNIQEDSNISGCPSPGPCFFKLQGEYIALLHTPLPEDLSPINKDILILTAAWDGNIERYFRLRRPIAVPNGITAVVRGAYHHTPFARWLESCVDELFPRQYENRLIRQAYHARFIMNDDLSSIDSEIDGEMLPELFWWPHSPHSDTLRELAWRRPDLKHQEEWEAAHHSYSEFFKETIELRAKEEAKTSMAGACLRIICSIFKCILRWPNSNKEYPSKRIVVCIQRWRITKDDQNHLHSLPIFPKFLELSHEFDDDSHLY</sequence>
<name>A0A9Q8WHL3_9PEZI</name>
<dbReference type="GeneID" id="73343432"/>
<reference evidence="1" key="1">
    <citation type="journal article" date="2021" name="Mol. Plant Microbe Interact.">
        <title>Complete Genome Sequence of the Plant-Pathogenic Fungus Colletotrichum lupini.</title>
        <authorList>
            <person name="Baroncelli R."/>
            <person name="Pensec F."/>
            <person name="Da Lio D."/>
            <person name="Boufleur T."/>
            <person name="Vicente I."/>
            <person name="Sarrocco S."/>
            <person name="Picot A."/>
            <person name="Baraldi E."/>
            <person name="Sukno S."/>
            <person name="Thon M."/>
            <person name="Le Floch G."/>
        </authorList>
    </citation>
    <scope>NUCLEOTIDE SEQUENCE</scope>
    <source>
        <strain evidence="1">IMI 504893</strain>
    </source>
</reference>
<dbReference type="KEGG" id="clup:CLUP02_09444"/>
<dbReference type="EMBL" id="CP019477">
    <property type="protein sequence ID" value="UQC83948.1"/>
    <property type="molecule type" value="Genomic_DNA"/>
</dbReference>
<evidence type="ECO:0000313" key="1">
    <source>
        <dbReference type="EMBL" id="UQC83948.1"/>
    </source>
</evidence>
<accession>A0A9Q8WHL3</accession>
<evidence type="ECO:0000313" key="2">
    <source>
        <dbReference type="Proteomes" id="UP000830671"/>
    </source>
</evidence>
<dbReference type="Proteomes" id="UP000830671">
    <property type="component" value="Chromosome 5"/>
</dbReference>
<protein>
    <submittedName>
        <fullName evidence="1">Uncharacterized protein</fullName>
    </submittedName>
</protein>
<dbReference type="RefSeq" id="XP_049145566.1">
    <property type="nucleotide sequence ID" value="XM_049288422.1"/>
</dbReference>
<proteinExistence type="predicted"/>
<dbReference type="AlphaFoldDB" id="A0A9Q8WHL3"/>
<gene>
    <name evidence="1" type="ORF">CLUP02_09444</name>
</gene>
<organism evidence="1 2">
    <name type="scientific">Colletotrichum lupini</name>
    <dbReference type="NCBI Taxonomy" id="145971"/>
    <lineage>
        <taxon>Eukaryota</taxon>
        <taxon>Fungi</taxon>
        <taxon>Dikarya</taxon>
        <taxon>Ascomycota</taxon>
        <taxon>Pezizomycotina</taxon>
        <taxon>Sordariomycetes</taxon>
        <taxon>Hypocreomycetidae</taxon>
        <taxon>Glomerellales</taxon>
        <taxon>Glomerellaceae</taxon>
        <taxon>Colletotrichum</taxon>
        <taxon>Colletotrichum acutatum species complex</taxon>
    </lineage>
</organism>